<protein>
    <submittedName>
        <fullName evidence="7">Insulin-like peptide 2</fullName>
    </submittedName>
</protein>
<organism evidence="7">
    <name type="scientific">Grapholita molesta</name>
    <name type="common">Oriental fruit moth</name>
    <name type="synonym">Cydia molesta</name>
    <dbReference type="NCBI Taxonomy" id="192188"/>
    <lineage>
        <taxon>Eukaryota</taxon>
        <taxon>Metazoa</taxon>
        <taxon>Ecdysozoa</taxon>
        <taxon>Arthropoda</taxon>
        <taxon>Hexapoda</taxon>
        <taxon>Insecta</taxon>
        <taxon>Pterygota</taxon>
        <taxon>Neoptera</taxon>
        <taxon>Endopterygota</taxon>
        <taxon>Lepidoptera</taxon>
        <taxon>Glossata</taxon>
        <taxon>Ditrysia</taxon>
        <taxon>Tortricoidea</taxon>
        <taxon>Tortricidae</taxon>
        <taxon>Olethreutinae</taxon>
        <taxon>Grapholitini</taxon>
        <taxon>Grapholita</taxon>
    </lineage>
</organism>
<dbReference type="Pfam" id="PF00049">
    <property type="entry name" value="Insulin"/>
    <property type="match status" value="1"/>
</dbReference>
<dbReference type="CDD" id="cd04366">
    <property type="entry name" value="IlGF_insulin_bombyxin_like"/>
    <property type="match status" value="1"/>
</dbReference>
<dbReference type="AlphaFoldDB" id="A0A7D7PAP7"/>
<dbReference type="InterPro" id="IPR022352">
    <property type="entry name" value="Ins/IGF/rlx"/>
</dbReference>
<sequence length="111" mass="12432">MVFLFTLALCAGHIVGGLMVPEDKPQMYCGRSLSVAISELCFLQRHSKRSEGNFLGNDIPPYYIEDYGGPWLPPHKARGLGFSSRNKRLVRGVVDECCIKACSMEELLEYC</sequence>
<dbReference type="PRINTS" id="PR00276">
    <property type="entry name" value="INSULINFAMLY"/>
</dbReference>
<feature type="domain" description="Insulin-like" evidence="6">
    <location>
        <begin position="26"/>
        <end position="111"/>
    </location>
</feature>
<comment type="subcellular location">
    <subcellularLocation>
        <location evidence="4">Secreted</location>
    </subcellularLocation>
</comment>
<keyword evidence="2" id="KW-0165">Cleavage on pair of basic residues</keyword>
<accession>A0A7D7PAP7</accession>
<dbReference type="SUPFAM" id="SSF56994">
    <property type="entry name" value="Insulin-like"/>
    <property type="match status" value="1"/>
</dbReference>
<evidence type="ECO:0000256" key="1">
    <source>
        <dbReference type="ARBA" id="ARBA00009034"/>
    </source>
</evidence>
<proteinExistence type="evidence at transcript level"/>
<dbReference type="EMBL" id="MN639906">
    <property type="protein sequence ID" value="QMS43293.1"/>
    <property type="molecule type" value="mRNA"/>
</dbReference>
<keyword evidence="4" id="KW-0964">Secreted</keyword>
<dbReference type="PROSITE" id="PS00262">
    <property type="entry name" value="INSULIN"/>
    <property type="match status" value="1"/>
</dbReference>
<feature type="chain" id="PRO_5028065874" evidence="5">
    <location>
        <begin position="17"/>
        <end position="111"/>
    </location>
</feature>
<dbReference type="GO" id="GO:0005576">
    <property type="term" value="C:extracellular region"/>
    <property type="evidence" value="ECO:0007669"/>
    <property type="project" value="UniProtKB-SubCell"/>
</dbReference>
<dbReference type="InterPro" id="IPR016179">
    <property type="entry name" value="Insulin-like"/>
</dbReference>
<dbReference type="InterPro" id="IPR022353">
    <property type="entry name" value="Insulin_CS"/>
</dbReference>
<dbReference type="InterPro" id="IPR036438">
    <property type="entry name" value="Insulin-like_sf"/>
</dbReference>
<dbReference type="GO" id="GO:0005179">
    <property type="term" value="F:hormone activity"/>
    <property type="evidence" value="ECO:0007669"/>
    <property type="project" value="InterPro"/>
</dbReference>
<comment type="similarity">
    <text evidence="1 4">Belongs to the insulin family.</text>
</comment>
<feature type="signal peptide" evidence="5">
    <location>
        <begin position="1"/>
        <end position="16"/>
    </location>
</feature>
<evidence type="ECO:0000256" key="5">
    <source>
        <dbReference type="SAM" id="SignalP"/>
    </source>
</evidence>
<evidence type="ECO:0000313" key="7">
    <source>
        <dbReference type="EMBL" id="QMS43293.1"/>
    </source>
</evidence>
<dbReference type="Gene3D" id="1.10.100.10">
    <property type="entry name" value="Insulin-like"/>
    <property type="match status" value="1"/>
</dbReference>
<evidence type="ECO:0000256" key="2">
    <source>
        <dbReference type="ARBA" id="ARBA00022685"/>
    </source>
</evidence>
<evidence type="ECO:0000256" key="4">
    <source>
        <dbReference type="RuleBase" id="RU000406"/>
    </source>
</evidence>
<reference evidence="7" key="1">
    <citation type="submission" date="2019-11" db="EMBL/GenBank/DDBJ databases">
        <title>Identification and expression analysis of the neuropeptidome in oriental fruit moth, Grapholita molesta.</title>
        <authorList>
            <person name="Cheng J."/>
        </authorList>
    </citation>
    <scope>NUCLEOTIDE SEQUENCE</scope>
</reference>
<evidence type="ECO:0000259" key="6">
    <source>
        <dbReference type="SMART" id="SM00078"/>
    </source>
</evidence>
<name>A0A7D7PAP7_GRAMO</name>
<evidence type="ECO:0000256" key="3">
    <source>
        <dbReference type="ARBA" id="ARBA00022729"/>
    </source>
</evidence>
<keyword evidence="3 5" id="KW-0732">Signal</keyword>
<dbReference type="SMART" id="SM00078">
    <property type="entry name" value="IlGF"/>
    <property type="match status" value="1"/>
</dbReference>